<proteinExistence type="predicted"/>
<evidence type="ECO:0000313" key="3">
    <source>
        <dbReference type="Proteomes" id="UP000236630"/>
    </source>
</evidence>
<feature type="compositionally biased region" description="Basic and acidic residues" evidence="1">
    <location>
        <begin position="110"/>
        <end position="119"/>
    </location>
</feature>
<dbReference type="EMBL" id="BDQV01000683">
    <property type="protein sequence ID" value="GAY67283.1"/>
    <property type="molecule type" value="Genomic_DNA"/>
</dbReference>
<name>A0A2H5QRT4_CITUN</name>
<evidence type="ECO:0000256" key="1">
    <source>
        <dbReference type="SAM" id="MobiDB-lite"/>
    </source>
</evidence>
<gene>
    <name evidence="2" type="ORF">CUMW_255340</name>
</gene>
<organism evidence="2 3">
    <name type="scientific">Citrus unshiu</name>
    <name type="common">Satsuma mandarin</name>
    <name type="synonym">Citrus nobilis var. unshiu</name>
    <dbReference type="NCBI Taxonomy" id="55188"/>
    <lineage>
        <taxon>Eukaryota</taxon>
        <taxon>Viridiplantae</taxon>
        <taxon>Streptophyta</taxon>
        <taxon>Embryophyta</taxon>
        <taxon>Tracheophyta</taxon>
        <taxon>Spermatophyta</taxon>
        <taxon>Magnoliopsida</taxon>
        <taxon>eudicotyledons</taxon>
        <taxon>Gunneridae</taxon>
        <taxon>Pentapetalae</taxon>
        <taxon>rosids</taxon>
        <taxon>malvids</taxon>
        <taxon>Sapindales</taxon>
        <taxon>Rutaceae</taxon>
        <taxon>Aurantioideae</taxon>
        <taxon>Citrus</taxon>
    </lineage>
</organism>
<sequence>MVERIHPKTTPRNEQEPSHPPALVAAGTYVNEQAATRAPAAANPAALPAATSVSAAARCFSSSSSWPSPLASSTSSSVPKRPTTSSTTRSASTTERQLGGGLLQGRQLMRQHEWQDGALKRMKQNSPCEVMEDDDDEEADDNDNDNDEDDSGDHSKDSKVEEEKKMISFD</sequence>
<keyword evidence="3" id="KW-1185">Reference proteome</keyword>
<feature type="region of interest" description="Disordered" evidence="1">
    <location>
        <begin position="1"/>
        <end position="21"/>
    </location>
</feature>
<reference evidence="2 3" key="1">
    <citation type="journal article" date="2017" name="Front. Genet.">
        <title>Draft sequencing of the heterozygous diploid genome of Satsuma (Citrus unshiu Marc.) using a hybrid assembly approach.</title>
        <authorList>
            <person name="Shimizu T."/>
            <person name="Tanizawa Y."/>
            <person name="Mochizuki T."/>
            <person name="Nagasaki H."/>
            <person name="Yoshioka T."/>
            <person name="Toyoda A."/>
            <person name="Fujiyama A."/>
            <person name="Kaminuma E."/>
            <person name="Nakamura Y."/>
        </authorList>
    </citation>
    <scope>NUCLEOTIDE SEQUENCE [LARGE SCALE GENOMIC DNA]</scope>
    <source>
        <strain evidence="3">cv. Miyagawa wase</strain>
    </source>
</reference>
<feature type="compositionally biased region" description="Acidic residues" evidence="1">
    <location>
        <begin position="130"/>
        <end position="151"/>
    </location>
</feature>
<accession>A0A2H5QRT4</accession>
<feature type="compositionally biased region" description="Basic and acidic residues" evidence="1">
    <location>
        <begin position="152"/>
        <end position="170"/>
    </location>
</feature>
<evidence type="ECO:0000313" key="2">
    <source>
        <dbReference type="EMBL" id="GAY67283.1"/>
    </source>
</evidence>
<dbReference type="AlphaFoldDB" id="A0A2H5QRT4"/>
<feature type="region of interest" description="Disordered" evidence="1">
    <location>
        <begin position="50"/>
        <end position="170"/>
    </location>
</feature>
<protein>
    <submittedName>
        <fullName evidence="2">Uncharacterized protein</fullName>
    </submittedName>
</protein>
<dbReference type="Proteomes" id="UP000236630">
    <property type="component" value="Unassembled WGS sequence"/>
</dbReference>
<comment type="caution">
    <text evidence="2">The sequence shown here is derived from an EMBL/GenBank/DDBJ whole genome shotgun (WGS) entry which is preliminary data.</text>
</comment>
<feature type="compositionally biased region" description="Basic and acidic residues" evidence="1">
    <location>
        <begin position="1"/>
        <end position="17"/>
    </location>
</feature>
<feature type="compositionally biased region" description="Low complexity" evidence="1">
    <location>
        <begin position="50"/>
        <end position="97"/>
    </location>
</feature>